<reference evidence="3 4" key="1">
    <citation type="submission" date="2024-09" db="EMBL/GenBank/DDBJ databases">
        <authorList>
            <person name="Sun Q."/>
            <person name="Mori K."/>
        </authorList>
    </citation>
    <scope>NUCLEOTIDE SEQUENCE [LARGE SCALE GENOMIC DNA]</scope>
    <source>
        <strain evidence="3 4">JCM 3143</strain>
    </source>
</reference>
<dbReference type="EMBL" id="JBHMBW010000106">
    <property type="protein sequence ID" value="MFB9631577.1"/>
    <property type="molecule type" value="Genomic_DNA"/>
</dbReference>
<dbReference type="PANTHER" id="PTHR43540">
    <property type="entry name" value="PEROXYUREIDOACRYLATE/UREIDOACRYLATE AMIDOHYDROLASE-RELATED"/>
    <property type="match status" value="1"/>
</dbReference>
<dbReference type="Proteomes" id="UP001589532">
    <property type="component" value="Unassembled WGS sequence"/>
</dbReference>
<evidence type="ECO:0000313" key="3">
    <source>
        <dbReference type="EMBL" id="MFB9631577.1"/>
    </source>
</evidence>
<comment type="caution">
    <text evidence="3">The sequence shown here is derived from an EMBL/GenBank/DDBJ whole genome shotgun (WGS) entry which is preliminary data.</text>
</comment>
<proteinExistence type="predicted"/>
<dbReference type="SUPFAM" id="SSF52499">
    <property type="entry name" value="Isochorismatase-like hydrolases"/>
    <property type="match status" value="1"/>
</dbReference>
<sequence length="188" mass="20653">MTTLPDRPHTALLVLDVQTGVMAGAHDRDGVIANIETLIGKARAEGVPVVWVQHSDDRLPRDSEPWQYVPELACRDAEPLVHKSYADAFEDTELEAVLAERGVGRLVVAGAQTDECIRSTLHGAFVRRYDVTLVADAHTTEDLSEYGAPPPDQVISHTNLYWRWHRAPGRRACTVDTTDVSFAADDAG</sequence>
<dbReference type="Gene3D" id="3.40.50.850">
    <property type="entry name" value="Isochorismatase-like"/>
    <property type="match status" value="1"/>
</dbReference>
<keyword evidence="4" id="KW-1185">Reference proteome</keyword>
<dbReference type="InterPro" id="IPR000868">
    <property type="entry name" value="Isochorismatase-like_dom"/>
</dbReference>
<keyword evidence="1" id="KW-0378">Hydrolase</keyword>
<evidence type="ECO:0000313" key="4">
    <source>
        <dbReference type="Proteomes" id="UP001589532"/>
    </source>
</evidence>
<accession>A0ABV5SIP8</accession>
<dbReference type="InterPro" id="IPR050272">
    <property type="entry name" value="Isochorismatase-like_hydrls"/>
</dbReference>
<gene>
    <name evidence="3" type="ORF">ACFFSA_51690</name>
</gene>
<protein>
    <submittedName>
        <fullName evidence="3">Isochorismatase family protein</fullName>
    </submittedName>
</protein>
<dbReference type="PANTHER" id="PTHR43540:SF14">
    <property type="entry name" value="ISOCHORISMATASE"/>
    <property type="match status" value="1"/>
</dbReference>
<dbReference type="InterPro" id="IPR036380">
    <property type="entry name" value="Isochorismatase-like_sf"/>
</dbReference>
<dbReference type="RefSeq" id="WP_344984134.1">
    <property type="nucleotide sequence ID" value="NZ_BAAAXV010000001.1"/>
</dbReference>
<dbReference type="Pfam" id="PF00857">
    <property type="entry name" value="Isochorismatase"/>
    <property type="match status" value="1"/>
</dbReference>
<evidence type="ECO:0000259" key="2">
    <source>
        <dbReference type="Pfam" id="PF00857"/>
    </source>
</evidence>
<evidence type="ECO:0000256" key="1">
    <source>
        <dbReference type="ARBA" id="ARBA00022801"/>
    </source>
</evidence>
<feature type="domain" description="Isochorismatase-like" evidence="2">
    <location>
        <begin position="10"/>
        <end position="142"/>
    </location>
</feature>
<organism evidence="3 4">
    <name type="scientific">Nonomuraea helvata</name>
    <dbReference type="NCBI Taxonomy" id="37484"/>
    <lineage>
        <taxon>Bacteria</taxon>
        <taxon>Bacillati</taxon>
        <taxon>Actinomycetota</taxon>
        <taxon>Actinomycetes</taxon>
        <taxon>Streptosporangiales</taxon>
        <taxon>Streptosporangiaceae</taxon>
        <taxon>Nonomuraea</taxon>
    </lineage>
</organism>
<name>A0ABV5SIP8_9ACTN</name>